<evidence type="ECO:0000313" key="2">
    <source>
        <dbReference type="EMBL" id="GEU58624.1"/>
    </source>
</evidence>
<feature type="compositionally biased region" description="Basic residues" evidence="1">
    <location>
        <begin position="292"/>
        <end position="308"/>
    </location>
</feature>
<feature type="region of interest" description="Disordered" evidence="1">
    <location>
        <begin position="592"/>
        <end position="675"/>
    </location>
</feature>
<sequence>MALDEALVATTIRLKIGKGNQRLSLDLKSNEATIQVVLDALKLTLVYNAFLVAASVSKIHMQEFWATVTLHYTSLRFKLNGKNPPVEEEIISCLSDLGHSGEIRLLTDVNVNSMHQPWRSFATIINKCLSRKATSLDTLRLSCAQILWGVYTMKHVDYVSLLLEDLVYQVENKNAKKNNDMYYPRFTNVIIDFYMSKDQSISRRNKMFWHTTRDDRMFNTIRVVSRYQDTQIYGANLHDVLTSQDMLESKAYKEYYAFATGVVPPKAKTTYKKKAKENVTSKTASESISKGPRLKTQAKMKQPAKKTKAKGDGVGKLSKVPDEQEQEDTSTDEGTDTLIGVRDVPKYEFESDMESWGDKSNDDDESTNNEDDKEVKELYDDDDEPLRSSSVSFDFTSKFLNLENPAPINTEISSLMKTLASQDTIPPTPHTLFTPRVSALEIELSELKQTNQFAKAISSIPGIVDKYLASKMKEAVDVAVDTTIKSIIKDQMKAQVSKIMPKVEKYVTESLGAEVLVRSMNQSQTAYAVAALLSELEPKKILMDKMEAKKSIERADTQRTLYIALVVSYNSDKYIISSYGYVVLLKRGHDDKDKDQDPFVGSDRGMKRQRTGKDADSSKDFRSKEKRSTSSSKKSSKSRHTSSGKSVHSEEPSHNVEDISKHQDQEPPTLDSDWSKRRQIDFQPPQTWISQAARTEEPPASFDEFNATTFDFSAFVLKRLQILNLTQELQVEPDFNLLKDYFINKDLEYLKGGDSSRHYSTSITKTKAGPKRQSFYCYARNLTSSKDVYSRRRIIVVTRLKIKRKYDYGYLEEIEKWSQLDRKRAQNGLEYRHASVLEERDLPRDIPLDSIEVLRYDKRSKSEIKGKVLTEMELVLEQTQQGTSHEVSISTKGVKELKRNVRIKGVKKEALHTLKEETGSIHMLSELLSCCLVLKIAVMDLVTQCITLP</sequence>
<gene>
    <name evidence="2" type="ORF">Tci_030602</name>
</gene>
<feature type="compositionally biased region" description="Acidic residues" evidence="1">
    <location>
        <begin position="350"/>
        <end position="372"/>
    </location>
</feature>
<dbReference type="AlphaFoldDB" id="A0A6L2LEH5"/>
<feature type="compositionally biased region" description="Polar residues" evidence="1">
    <location>
        <begin position="278"/>
        <end position="288"/>
    </location>
</feature>
<evidence type="ECO:0000256" key="1">
    <source>
        <dbReference type="SAM" id="MobiDB-lite"/>
    </source>
</evidence>
<feature type="compositionally biased region" description="Basic and acidic residues" evidence="1">
    <location>
        <begin position="611"/>
        <end position="628"/>
    </location>
</feature>
<feature type="region of interest" description="Disordered" evidence="1">
    <location>
        <begin position="269"/>
        <end position="386"/>
    </location>
</feature>
<organism evidence="2">
    <name type="scientific">Tanacetum cinerariifolium</name>
    <name type="common">Dalmatian daisy</name>
    <name type="synonym">Chrysanthemum cinerariifolium</name>
    <dbReference type="NCBI Taxonomy" id="118510"/>
    <lineage>
        <taxon>Eukaryota</taxon>
        <taxon>Viridiplantae</taxon>
        <taxon>Streptophyta</taxon>
        <taxon>Embryophyta</taxon>
        <taxon>Tracheophyta</taxon>
        <taxon>Spermatophyta</taxon>
        <taxon>Magnoliopsida</taxon>
        <taxon>eudicotyledons</taxon>
        <taxon>Gunneridae</taxon>
        <taxon>Pentapetalae</taxon>
        <taxon>asterids</taxon>
        <taxon>campanulids</taxon>
        <taxon>Asterales</taxon>
        <taxon>Asteraceae</taxon>
        <taxon>Asteroideae</taxon>
        <taxon>Anthemideae</taxon>
        <taxon>Anthemidinae</taxon>
        <taxon>Tanacetum</taxon>
    </lineage>
</organism>
<proteinExistence type="predicted"/>
<feature type="compositionally biased region" description="Acidic residues" evidence="1">
    <location>
        <begin position="323"/>
        <end position="335"/>
    </location>
</feature>
<accession>A0A6L2LEH5</accession>
<feature type="compositionally biased region" description="Basic and acidic residues" evidence="1">
    <location>
        <begin position="647"/>
        <end position="665"/>
    </location>
</feature>
<protein>
    <submittedName>
        <fullName evidence="2">Uncharacterized protein</fullName>
    </submittedName>
</protein>
<dbReference type="EMBL" id="BKCJ010004032">
    <property type="protein sequence ID" value="GEU58624.1"/>
    <property type="molecule type" value="Genomic_DNA"/>
</dbReference>
<name>A0A6L2LEH5_TANCI</name>
<comment type="caution">
    <text evidence="2">The sequence shown here is derived from an EMBL/GenBank/DDBJ whole genome shotgun (WGS) entry which is preliminary data.</text>
</comment>
<reference evidence="2" key="1">
    <citation type="journal article" date="2019" name="Sci. Rep.">
        <title>Draft genome of Tanacetum cinerariifolium, the natural source of mosquito coil.</title>
        <authorList>
            <person name="Yamashiro T."/>
            <person name="Shiraishi A."/>
            <person name="Satake H."/>
            <person name="Nakayama K."/>
        </authorList>
    </citation>
    <scope>NUCLEOTIDE SEQUENCE</scope>
</reference>